<accession>X1RGX5</accession>
<dbReference type="EMBL" id="BARW01005483">
    <property type="protein sequence ID" value="GAI79868.1"/>
    <property type="molecule type" value="Genomic_DNA"/>
</dbReference>
<gene>
    <name evidence="1" type="ORF">S12H4_11911</name>
</gene>
<sequence>GAKMPHGTPDWGLVGPKRTTYGLDDLGEHAVRLGSPHLFDRRGDVLVATDFRDGLGEVELVNVGVGGTVGLYAGRSRSGAYSVVFGGDGVNACVQTASIWVPLPVLSRVGVEFSFSFFALMGKWEVLCHWGDRNRQYEAQVRLRYTPATSDVAYWDGAYHGFGTGVTLAASRLPQHTMKMVVDLLNHEYARFIIDDLSYNLIGNFARDMGAWGVSYLWARARYTRPLL</sequence>
<dbReference type="AlphaFoldDB" id="X1RGX5"/>
<reference evidence="1" key="1">
    <citation type="journal article" date="2014" name="Front. Microbiol.">
        <title>High frequency of phylogenetically diverse reductive dehalogenase-homologous genes in deep subseafloor sedimentary metagenomes.</title>
        <authorList>
            <person name="Kawai M."/>
            <person name="Futagami T."/>
            <person name="Toyoda A."/>
            <person name="Takaki Y."/>
            <person name="Nishi S."/>
            <person name="Hori S."/>
            <person name="Arai W."/>
            <person name="Tsubouchi T."/>
            <person name="Morono Y."/>
            <person name="Uchiyama I."/>
            <person name="Ito T."/>
            <person name="Fujiyama A."/>
            <person name="Inagaki F."/>
            <person name="Takami H."/>
        </authorList>
    </citation>
    <scope>NUCLEOTIDE SEQUENCE</scope>
    <source>
        <strain evidence="1">Expedition CK06-06</strain>
    </source>
</reference>
<proteinExistence type="predicted"/>
<name>X1RGX5_9ZZZZ</name>
<feature type="non-terminal residue" evidence="1">
    <location>
        <position position="228"/>
    </location>
</feature>
<evidence type="ECO:0000313" key="1">
    <source>
        <dbReference type="EMBL" id="GAI79868.1"/>
    </source>
</evidence>
<organism evidence="1">
    <name type="scientific">marine sediment metagenome</name>
    <dbReference type="NCBI Taxonomy" id="412755"/>
    <lineage>
        <taxon>unclassified sequences</taxon>
        <taxon>metagenomes</taxon>
        <taxon>ecological metagenomes</taxon>
    </lineage>
</organism>
<comment type="caution">
    <text evidence="1">The sequence shown here is derived from an EMBL/GenBank/DDBJ whole genome shotgun (WGS) entry which is preliminary data.</text>
</comment>
<protein>
    <submittedName>
        <fullName evidence="1">Uncharacterized protein</fullName>
    </submittedName>
</protein>
<feature type="non-terminal residue" evidence="1">
    <location>
        <position position="1"/>
    </location>
</feature>